<dbReference type="InterPro" id="IPR009683">
    <property type="entry name" value="Extensin-like_C"/>
</dbReference>
<gene>
    <name evidence="3" type="ORF">IG616_03530</name>
</gene>
<feature type="compositionally biased region" description="Low complexity" evidence="1">
    <location>
        <begin position="27"/>
        <end position="42"/>
    </location>
</feature>
<sequence length="290" mass="30574">MTIPFPQAKPLAMKDVEPIPLEKPEAVGEAVVPAAPEPQTEVQKPGEATPQAARAGEPEEDATEASVLLPAPAPEPKPAPGAAPSPLTPSGPLTTVHQHPDARAFKSEACKIERANFEPRPPVEGDGGCGFEDAVQLTTLRLSPEAGFSPEPTVTCALGEKVAEWLVKDVAPLSKTLLGAHLVKVQTGPGYSCRLRNNGETGKISEHARGNALDIAGFVLSSGETVTVADDWDKNAVEPSPKGRFLRAVHTAACQRFTTVLGPEADVHHKSHLHVDIGCHGKTCTYLICQ</sequence>
<dbReference type="EMBL" id="JACYXI010000001">
    <property type="protein sequence ID" value="MBD8890603.1"/>
    <property type="molecule type" value="Genomic_DNA"/>
</dbReference>
<dbReference type="RefSeq" id="WP_192146413.1">
    <property type="nucleotide sequence ID" value="NZ_JACYXI010000001.1"/>
</dbReference>
<reference evidence="3 4" key="2">
    <citation type="journal article" date="2021" name="Int. J. Syst. Evol. Microbiol.">
        <title>Roseibium litorale sp. nov., isolated from a tidal flat sediment and proposal for the reclassification of Labrenzia polysiphoniae as Roseibium polysiphoniae comb. nov.</title>
        <authorList>
            <person name="Liu Y."/>
            <person name="Pei T."/>
            <person name="Du J."/>
            <person name="Chao M."/>
            <person name="Deng M.R."/>
            <person name="Zhu H."/>
        </authorList>
    </citation>
    <scope>NUCLEOTIDE SEQUENCE [LARGE SCALE GENOMIC DNA]</scope>
    <source>
        <strain evidence="3 4">4C16A</strain>
    </source>
</reference>
<evidence type="ECO:0000259" key="2">
    <source>
        <dbReference type="Pfam" id="PF06904"/>
    </source>
</evidence>
<evidence type="ECO:0000313" key="3">
    <source>
        <dbReference type="EMBL" id="MBD8890603.1"/>
    </source>
</evidence>
<keyword evidence="4" id="KW-1185">Reference proteome</keyword>
<organism evidence="3 4">
    <name type="scientific">Roseibium litorale</name>
    <dbReference type="NCBI Taxonomy" id="2803841"/>
    <lineage>
        <taxon>Bacteria</taxon>
        <taxon>Pseudomonadati</taxon>
        <taxon>Pseudomonadota</taxon>
        <taxon>Alphaproteobacteria</taxon>
        <taxon>Hyphomicrobiales</taxon>
        <taxon>Stappiaceae</taxon>
        <taxon>Roseibium</taxon>
    </lineage>
</organism>
<evidence type="ECO:0000256" key="1">
    <source>
        <dbReference type="SAM" id="MobiDB-lite"/>
    </source>
</evidence>
<reference evidence="4" key="1">
    <citation type="submission" date="2020-09" db="EMBL/GenBank/DDBJ databases">
        <title>The genome sequence of strain Labrenzia suaedae 4C16A.</title>
        <authorList>
            <person name="Liu Y."/>
        </authorList>
    </citation>
    <scope>NUCLEOTIDE SEQUENCE [LARGE SCALE GENOMIC DNA]</scope>
    <source>
        <strain evidence="4">4C16A</strain>
    </source>
</reference>
<evidence type="ECO:0000313" key="4">
    <source>
        <dbReference type="Proteomes" id="UP000632063"/>
    </source>
</evidence>
<feature type="compositionally biased region" description="Pro residues" evidence="1">
    <location>
        <begin position="71"/>
        <end position="89"/>
    </location>
</feature>
<name>A0ABR9CIF7_9HYPH</name>
<comment type="caution">
    <text evidence="3">The sequence shown here is derived from an EMBL/GenBank/DDBJ whole genome shotgun (WGS) entry which is preliminary data.</text>
</comment>
<dbReference type="Proteomes" id="UP000632063">
    <property type="component" value="Unassembled WGS sequence"/>
</dbReference>
<feature type="region of interest" description="Disordered" evidence="1">
    <location>
        <begin position="24"/>
        <end position="97"/>
    </location>
</feature>
<dbReference type="Pfam" id="PF06904">
    <property type="entry name" value="Extensin-like_C"/>
    <property type="match status" value="1"/>
</dbReference>
<protein>
    <submittedName>
        <fullName evidence="3">Extensin family protein</fullName>
    </submittedName>
</protein>
<feature type="domain" description="Extensin-like C-terminal" evidence="2">
    <location>
        <begin position="114"/>
        <end position="281"/>
    </location>
</feature>
<proteinExistence type="predicted"/>
<accession>A0ABR9CIF7</accession>